<evidence type="ECO:0000256" key="13">
    <source>
        <dbReference type="SAM" id="Phobius"/>
    </source>
</evidence>
<dbReference type="CDD" id="cd13137">
    <property type="entry name" value="MATE_NorM_like"/>
    <property type="match status" value="1"/>
</dbReference>
<dbReference type="PIRSF" id="PIRSF006603">
    <property type="entry name" value="DinF"/>
    <property type="match status" value="1"/>
</dbReference>
<evidence type="ECO:0000256" key="1">
    <source>
        <dbReference type="ARBA" id="ARBA00003408"/>
    </source>
</evidence>
<feature type="transmembrane region" description="Helical" evidence="13">
    <location>
        <begin position="286"/>
        <end position="305"/>
    </location>
</feature>
<evidence type="ECO:0000256" key="9">
    <source>
        <dbReference type="ARBA" id="ARBA00022989"/>
    </source>
</evidence>
<feature type="transmembrane region" description="Helical" evidence="13">
    <location>
        <begin position="162"/>
        <end position="181"/>
    </location>
</feature>
<evidence type="ECO:0000256" key="11">
    <source>
        <dbReference type="ARBA" id="ARBA00023136"/>
    </source>
</evidence>
<evidence type="ECO:0000313" key="15">
    <source>
        <dbReference type="Proteomes" id="UP000824242"/>
    </source>
</evidence>
<feature type="transmembrane region" description="Helical" evidence="13">
    <location>
        <begin position="384"/>
        <end position="405"/>
    </location>
</feature>
<keyword evidence="6" id="KW-0050">Antiport</keyword>
<evidence type="ECO:0000256" key="10">
    <source>
        <dbReference type="ARBA" id="ARBA00023065"/>
    </source>
</evidence>
<feature type="transmembrane region" description="Helical" evidence="13">
    <location>
        <begin position="411"/>
        <end position="435"/>
    </location>
</feature>
<dbReference type="GO" id="GO:0005886">
    <property type="term" value="C:plasma membrane"/>
    <property type="evidence" value="ECO:0007669"/>
    <property type="project" value="UniProtKB-SubCell"/>
</dbReference>
<dbReference type="GO" id="GO:0006811">
    <property type="term" value="P:monoatomic ion transport"/>
    <property type="evidence" value="ECO:0007669"/>
    <property type="project" value="UniProtKB-KW"/>
</dbReference>
<dbReference type="PANTHER" id="PTHR43298">
    <property type="entry name" value="MULTIDRUG RESISTANCE PROTEIN NORM-RELATED"/>
    <property type="match status" value="1"/>
</dbReference>
<evidence type="ECO:0000256" key="12">
    <source>
        <dbReference type="ARBA" id="ARBA00031636"/>
    </source>
</evidence>
<evidence type="ECO:0000256" key="2">
    <source>
        <dbReference type="ARBA" id="ARBA00004651"/>
    </source>
</evidence>
<keyword evidence="7" id="KW-1003">Cell membrane</keyword>
<keyword evidence="10" id="KW-0406">Ion transport</keyword>
<keyword evidence="11 13" id="KW-0472">Membrane</keyword>
<comment type="similarity">
    <text evidence="3">Belongs to the multi antimicrobial extrusion (MATE) (TC 2.A.66.1) family.</text>
</comment>
<keyword evidence="5" id="KW-0813">Transport</keyword>
<evidence type="ECO:0000256" key="7">
    <source>
        <dbReference type="ARBA" id="ARBA00022475"/>
    </source>
</evidence>
<gene>
    <name evidence="14" type="ORF">IAB89_09965</name>
</gene>
<accession>A0A9D1API2</accession>
<feature type="transmembrane region" description="Helical" evidence="13">
    <location>
        <begin position="317"/>
        <end position="342"/>
    </location>
</feature>
<dbReference type="NCBIfam" id="TIGR00797">
    <property type="entry name" value="matE"/>
    <property type="match status" value="1"/>
</dbReference>
<sequence>MMFSNRALKRLIWPLVVEQLLAVTIGMADTVMVASCGEAAVSGVSLVDSINILLINIFSALATGGAIVVSQYLGREDQENTNLAAKQLLLSVGFLSTLLAVLALVGNQTLLDLLFGSAEADVMQNSYTYFFWSVISYPFLGIYNGGAALFRAMGNSKVSMRTSIIMNVLNVCGNALLIYVFQLGVAGAAISTLVSRALGAFIMVWLLHSKPHQNDKIHLETLNIFRPNWSMIRKILNIGIPNGLENGMFQIGKILVQGLIATFGTAAIAANAAANSVASLPQIPSTAVGLAMVTVVGQCVGAGEYEQAKKYTRRLTMLSYLCITVLSLLEMAGAQLLTGLFILSPEATQMAVEVILWNGVFTILIWPASFTLPNGLRAAGDVRFTMGISVLSMWIFRIGFSYLLAQAFHMGLMGVWFAMFIDWFVRAGLFIWRFASNRWRGKAIR</sequence>
<feature type="transmembrane region" description="Helical" evidence="13">
    <location>
        <begin position="187"/>
        <end position="207"/>
    </location>
</feature>
<reference evidence="14" key="2">
    <citation type="journal article" date="2021" name="PeerJ">
        <title>Extensive microbial diversity within the chicken gut microbiome revealed by metagenomics and culture.</title>
        <authorList>
            <person name="Gilroy R."/>
            <person name="Ravi A."/>
            <person name="Getino M."/>
            <person name="Pursley I."/>
            <person name="Horton D.L."/>
            <person name="Alikhan N.F."/>
            <person name="Baker D."/>
            <person name="Gharbi K."/>
            <person name="Hall N."/>
            <person name="Watson M."/>
            <person name="Adriaenssens E.M."/>
            <person name="Foster-Nyarko E."/>
            <person name="Jarju S."/>
            <person name="Secka A."/>
            <person name="Antonio M."/>
            <person name="Oren A."/>
            <person name="Chaudhuri R.R."/>
            <person name="La Ragione R."/>
            <person name="Hildebrand F."/>
            <person name="Pallen M.J."/>
        </authorList>
    </citation>
    <scope>NUCLEOTIDE SEQUENCE</scope>
    <source>
        <strain evidence="14">ChiSxjej1B13-7958</strain>
    </source>
</reference>
<reference evidence="14" key="1">
    <citation type="submission" date="2020-10" db="EMBL/GenBank/DDBJ databases">
        <authorList>
            <person name="Gilroy R."/>
        </authorList>
    </citation>
    <scope>NUCLEOTIDE SEQUENCE</scope>
    <source>
        <strain evidence="14">ChiSxjej1B13-7958</strain>
    </source>
</reference>
<keyword evidence="9 13" id="KW-1133">Transmembrane helix</keyword>
<dbReference type="GO" id="GO:0015297">
    <property type="term" value="F:antiporter activity"/>
    <property type="evidence" value="ECO:0007669"/>
    <property type="project" value="UniProtKB-KW"/>
</dbReference>
<dbReference type="AlphaFoldDB" id="A0A9D1API2"/>
<evidence type="ECO:0000256" key="5">
    <source>
        <dbReference type="ARBA" id="ARBA00022448"/>
    </source>
</evidence>
<dbReference type="PANTHER" id="PTHR43298:SF2">
    <property type="entry name" value="FMN_FAD EXPORTER YEEO-RELATED"/>
    <property type="match status" value="1"/>
</dbReference>
<evidence type="ECO:0000256" key="3">
    <source>
        <dbReference type="ARBA" id="ARBA00010199"/>
    </source>
</evidence>
<keyword evidence="8 13" id="KW-0812">Transmembrane</keyword>
<organism evidence="14 15">
    <name type="scientific">Candidatus Caccousia avicola</name>
    <dbReference type="NCBI Taxonomy" id="2840721"/>
    <lineage>
        <taxon>Bacteria</taxon>
        <taxon>Bacillati</taxon>
        <taxon>Bacillota</taxon>
        <taxon>Clostridia</taxon>
        <taxon>Eubacteriales</taxon>
        <taxon>Oscillospiraceae</taxon>
        <taxon>Oscillospiraceae incertae sedis</taxon>
        <taxon>Candidatus Caccousia</taxon>
    </lineage>
</organism>
<evidence type="ECO:0000313" key="14">
    <source>
        <dbReference type="EMBL" id="HIR47958.1"/>
    </source>
</evidence>
<feature type="transmembrane region" description="Helical" evidence="13">
    <location>
        <begin position="354"/>
        <end position="372"/>
    </location>
</feature>
<comment type="function">
    <text evidence="1">Multidrug efflux pump.</text>
</comment>
<feature type="transmembrane region" description="Helical" evidence="13">
    <location>
        <begin position="49"/>
        <end position="68"/>
    </location>
</feature>
<feature type="transmembrane region" description="Helical" evidence="13">
    <location>
        <begin position="88"/>
        <end position="109"/>
    </location>
</feature>
<protein>
    <recommendedName>
        <fullName evidence="4">Probable multidrug resistance protein NorM</fullName>
    </recommendedName>
    <alternativeName>
        <fullName evidence="12">Multidrug-efflux transporter</fullName>
    </alternativeName>
</protein>
<feature type="transmembrane region" description="Helical" evidence="13">
    <location>
        <begin position="129"/>
        <end position="150"/>
    </location>
</feature>
<comment type="subcellular location">
    <subcellularLocation>
        <location evidence="2">Cell membrane</location>
        <topology evidence="2">Multi-pass membrane protein</topology>
    </subcellularLocation>
</comment>
<dbReference type="EMBL" id="DVGZ01000109">
    <property type="protein sequence ID" value="HIR47958.1"/>
    <property type="molecule type" value="Genomic_DNA"/>
</dbReference>
<comment type="caution">
    <text evidence="14">The sequence shown here is derived from an EMBL/GenBank/DDBJ whole genome shotgun (WGS) entry which is preliminary data.</text>
</comment>
<name>A0A9D1API2_9FIRM</name>
<dbReference type="GO" id="GO:0042910">
    <property type="term" value="F:xenobiotic transmembrane transporter activity"/>
    <property type="evidence" value="ECO:0007669"/>
    <property type="project" value="InterPro"/>
</dbReference>
<evidence type="ECO:0000256" key="4">
    <source>
        <dbReference type="ARBA" id="ARBA00020268"/>
    </source>
</evidence>
<dbReference type="Proteomes" id="UP000824242">
    <property type="component" value="Unassembled WGS sequence"/>
</dbReference>
<evidence type="ECO:0000256" key="8">
    <source>
        <dbReference type="ARBA" id="ARBA00022692"/>
    </source>
</evidence>
<dbReference type="Pfam" id="PF01554">
    <property type="entry name" value="MatE"/>
    <property type="match status" value="2"/>
</dbReference>
<evidence type="ECO:0000256" key="6">
    <source>
        <dbReference type="ARBA" id="ARBA00022449"/>
    </source>
</evidence>
<feature type="transmembrane region" description="Helical" evidence="13">
    <location>
        <begin position="254"/>
        <end position="274"/>
    </location>
</feature>
<proteinExistence type="inferred from homology"/>
<dbReference type="InterPro" id="IPR050222">
    <property type="entry name" value="MATE_MdtK"/>
</dbReference>
<dbReference type="InterPro" id="IPR002528">
    <property type="entry name" value="MATE_fam"/>
</dbReference>
<dbReference type="InterPro" id="IPR048279">
    <property type="entry name" value="MdtK-like"/>
</dbReference>